<dbReference type="OrthoDB" id="9772627at2"/>
<organism evidence="1 2">
    <name type="scientific">Tangfeifania diversioriginum</name>
    <dbReference type="NCBI Taxonomy" id="1168035"/>
    <lineage>
        <taxon>Bacteria</taxon>
        <taxon>Pseudomonadati</taxon>
        <taxon>Bacteroidota</taxon>
        <taxon>Bacteroidia</taxon>
        <taxon>Marinilabiliales</taxon>
        <taxon>Prolixibacteraceae</taxon>
        <taxon>Tangfeifania</taxon>
    </lineage>
</organism>
<reference evidence="1 2" key="1">
    <citation type="submission" date="2016-11" db="EMBL/GenBank/DDBJ databases">
        <authorList>
            <person name="Jaros S."/>
            <person name="Januszkiewicz K."/>
            <person name="Wedrychowicz H."/>
        </authorList>
    </citation>
    <scope>NUCLEOTIDE SEQUENCE [LARGE SCALE GENOMIC DNA]</scope>
    <source>
        <strain evidence="1 2">DSM 27063</strain>
    </source>
</reference>
<dbReference type="Proteomes" id="UP000184050">
    <property type="component" value="Unassembled WGS sequence"/>
</dbReference>
<dbReference type="PANTHER" id="PTHR35309:SF4">
    <property type="entry name" value="TOCOPHEROL CYCLASE"/>
    <property type="match status" value="1"/>
</dbReference>
<protein>
    <submittedName>
        <fullName evidence="1">Tocopherol cyclase</fullName>
    </submittedName>
</protein>
<dbReference type="AlphaFoldDB" id="A0A1M6KVX7"/>
<dbReference type="EMBL" id="FQZE01000024">
    <property type="protein sequence ID" value="SHJ63125.1"/>
    <property type="molecule type" value="Genomic_DNA"/>
</dbReference>
<dbReference type="PANTHER" id="PTHR35309">
    <property type="match status" value="1"/>
</dbReference>
<evidence type="ECO:0000313" key="2">
    <source>
        <dbReference type="Proteomes" id="UP000184050"/>
    </source>
</evidence>
<dbReference type="STRING" id="1168035.SAMN05444280_12475"/>
<dbReference type="Pfam" id="PF14249">
    <property type="entry name" value="Tocopherol_cycl"/>
    <property type="match status" value="1"/>
</dbReference>
<proteinExistence type="predicted"/>
<dbReference type="GO" id="GO:0009976">
    <property type="term" value="F:tocopherol cyclase activity"/>
    <property type="evidence" value="ECO:0007669"/>
    <property type="project" value="InterPro"/>
</dbReference>
<name>A0A1M6KVX7_9BACT</name>
<keyword evidence="2" id="KW-1185">Reference proteome</keyword>
<dbReference type="SUPFAM" id="SSF159245">
    <property type="entry name" value="AttH-like"/>
    <property type="match status" value="1"/>
</dbReference>
<dbReference type="RefSeq" id="WP_083578283.1">
    <property type="nucleotide sequence ID" value="NZ_FQZE01000024.1"/>
</dbReference>
<accession>A0A1M6KVX7</accession>
<sequence>MKLFKPEIFQGNFRKKKYFEGWYFKHVSENRKHVFSFIPGISLTPNDKHAFIQFIDGINGQTEYIRFPLEAFNFSDEKLELWIGDNWFSADGISLDIKTKIFRAYGEIEYSGMIKYPKTLLSPGIMGWYSYIPFMECKHGIVSVLHQLKGSLRLNHYETHFSGGKGYIEKDWGTSFPESWIWLHSNTFSEPDCSFTFSVAKIPWMGSFFIGHICFLYIKGQFYIFATYNNSKINKLGFANKTLEIELRRKNLMLKIKAVQKQSGSLKAPVTGEMSRMIKESIDSEIEITLTNEKGSLLHALKGERAGMEIIEKILTYF</sequence>
<evidence type="ECO:0000313" key="1">
    <source>
        <dbReference type="EMBL" id="SHJ63125.1"/>
    </source>
</evidence>
<dbReference type="InterPro" id="IPR025893">
    <property type="entry name" value="Tocopherol_cyclase"/>
</dbReference>
<gene>
    <name evidence="1" type="ORF">SAMN05444280_12475</name>
</gene>